<dbReference type="RefSeq" id="WP_179586792.1">
    <property type="nucleotide sequence ID" value="NZ_JACBYR010000001.1"/>
</dbReference>
<proteinExistence type="predicted"/>
<dbReference type="InterPro" id="IPR050482">
    <property type="entry name" value="Sensor_HK_TwoCompSys"/>
</dbReference>
<keyword evidence="4" id="KW-0175">Coiled coil</keyword>
<dbReference type="GO" id="GO:0000155">
    <property type="term" value="F:phosphorelay sensor kinase activity"/>
    <property type="evidence" value="ECO:0007669"/>
    <property type="project" value="InterPro"/>
</dbReference>
<dbReference type="Gene3D" id="3.30.565.10">
    <property type="entry name" value="Histidine kinase-like ATPase, C-terminal domain"/>
    <property type="match status" value="1"/>
</dbReference>
<keyword evidence="5" id="KW-0812">Transmembrane</keyword>
<dbReference type="Proteomes" id="UP000542125">
    <property type="component" value="Unassembled WGS sequence"/>
</dbReference>
<dbReference type="PANTHER" id="PTHR24421">
    <property type="entry name" value="NITRATE/NITRITE SENSOR PROTEIN NARX-RELATED"/>
    <property type="match status" value="1"/>
</dbReference>
<dbReference type="SUPFAM" id="SSF63829">
    <property type="entry name" value="Calcium-dependent phosphotriesterase"/>
    <property type="match status" value="2"/>
</dbReference>
<reference evidence="7 8" key="1">
    <citation type="submission" date="2020-07" db="EMBL/GenBank/DDBJ databases">
        <title>Genomic Encyclopedia of Type Strains, Phase IV (KMG-V): Genome sequencing to study the core and pangenomes of soil and plant-associated prokaryotes.</title>
        <authorList>
            <person name="Whitman W."/>
        </authorList>
    </citation>
    <scope>NUCLEOTIDE SEQUENCE [LARGE SCALE GENOMIC DNA]</scope>
    <source>
        <strain evidence="7 8">SAS40</strain>
    </source>
</reference>
<dbReference type="CDD" id="cd16917">
    <property type="entry name" value="HATPase_UhpB-NarQ-NarX-like"/>
    <property type="match status" value="1"/>
</dbReference>
<dbReference type="InterPro" id="IPR003594">
    <property type="entry name" value="HATPase_dom"/>
</dbReference>
<feature type="coiled-coil region" evidence="4">
    <location>
        <begin position="788"/>
        <end position="819"/>
    </location>
</feature>
<dbReference type="SMART" id="SM00387">
    <property type="entry name" value="HATPase_c"/>
    <property type="match status" value="1"/>
</dbReference>
<dbReference type="InterPro" id="IPR011110">
    <property type="entry name" value="Reg_prop"/>
</dbReference>
<keyword evidence="8" id="KW-1185">Reference proteome</keyword>
<name>A0A7Y9IUF2_9BURK</name>
<dbReference type="Gene3D" id="1.20.5.1930">
    <property type="match status" value="1"/>
</dbReference>
<dbReference type="Pfam" id="PF07730">
    <property type="entry name" value="HisKA_3"/>
    <property type="match status" value="1"/>
</dbReference>
<dbReference type="PANTHER" id="PTHR24421:SF62">
    <property type="entry name" value="SENSORY TRANSDUCTION HISTIDINE KINASE"/>
    <property type="match status" value="1"/>
</dbReference>
<keyword evidence="2 7" id="KW-0418">Kinase</keyword>
<dbReference type="Gene3D" id="2.130.10.10">
    <property type="entry name" value="YVTN repeat-like/Quinoprotein amine dehydrogenase"/>
    <property type="match status" value="3"/>
</dbReference>
<dbReference type="EMBL" id="JACBYR010000001">
    <property type="protein sequence ID" value="NYE83270.1"/>
    <property type="molecule type" value="Genomic_DNA"/>
</dbReference>
<dbReference type="AlphaFoldDB" id="A0A7Y9IUF2"/>
<evidence type="ECO:0000256" key="5">
    <source>
        <dbReference type="SAM" id="Phobius"/>
    </source>
</evidence>
<evidence type="ECO:0000313" key="8">
    <source>
        <dbReference type="Proteomes" id="UP000542125"/>
    </source>
</evidence>
<evidence type="ECO:0000256" key="3">
    <source>
        <dbReference type="ARBA" id="ARBA00023012"/>
    </source>
</evidence>
<evidence type="ECO:0000313" key="7">
    <source>
        <dbReference type="EMBL" id="NYE83270.1"/>
    </source>
</evidence>
<protein>
    <submittedName>
        <fullName evidence="7">Signal transduction histidine kinase/ligand-binding sensor domain-containing protein</fullName>
    </submittedName>
</protein>
<keyword evidence="3" id="KW-0902">Two-component regulatory system</keyword>
<feature type="domain" description="Histidine kinase/HSP90-like ATPase" evidence="6">
    <location>
        <begin position="913"/>
        <end position="1010"/>
    </location>
</feature>
<dbReference type="Pfam" id="PF07495">
    <property type="entry name" value="Y_Y_Y"/>
    <property type="match status" value="1"/>
</dbReference>
<dbReference type="Gene3D" id="2.60.40.10">
    <property type="entry name" value="Immunoglobulins"/>
    <property type="match status" value="1"/>
</dbReference>
<evidence type="ECO:0000256" key="4">
    <source>
        <dbReference type="SAM" id="Coils"/>
    </source>
</evidence>
<keyword evidence="5" id="KW-0472">Membrane</keyword>
<organism evidence="7 8">
    <name type="scientific">Pigmentiphaga litoralis</name>
    <dbReference type="NCBI Taxonomy" id="516702"/>
    <lineage>
        <taxon>Bacteria</taxon>
        <taxon>Pseudomonadati</taxon>
        <taxon>Pseudomonadota</taxon>
        <taxon>Betaproteobacteria</taxon>
        <taxon>Burkholderiales</taxon>
        <taxon>Alcaligenaceae</taxon>
        <taxon>Pigmentiphaga</taxon>
    </lineage>
</organism>
<comment type="caution">
    <text evidence="7">The sequence shown here is derived from an EMBL/GenBank/DDBJ whole genome shotgun (WGS) entry which is preliminary data.</text>
</comment>
<keyword evidence="5" id="KW-1133">Transmembrane helix</keyword>
<evidence type="ECO:0000259" key="6">
    <source>
        <dbReference type="SMART" id="SM00387"/>
    </source>
</evidence>
<dbReference type="GO" id="GO:0046983">
    <property type="term" value="F:protein dimerization activity"/>
    <property type="evidence" value="ECO:0007669"/>
    <property type="project" value="InterPro"/>
</dbReference>
<dbReference type="Pfam" id="PF02518">
    <property type="entry name" value="HATPase_c"/>
    <property type="match status" value="1"/>
</dbReference>
<dbReference type="InterPro" id="IPR011712">
    <property type="entry name" value="Sig_transdc_His_kin_sub3_dim/P"/>
</dbReference>
<dbReference type="Pfam" id="PF07494">
    <property type="entry name" value="Reg_prop"/>
    <property type="match status" value="2"/>
</dbReference>
<keyword evidence="1" id="KW-0808">Transferase</keyword>
<dbReference type="InterPro" id="IPR011123">
    <property type="entry name" value="Y_Y_Y"/>
</dbReference>
<dbReference type="InterPro" id="IPR013783">
    <property type="entry name" value="Ig-like_fold"/>
</dbReference>
<dbReference type="InterPro" id="IPR036890">
    <property type="entry name" value="HATPase_C_sf"/>
</dbReference>
<dbReference type="GO" id="GO:0016020">
    <property type="term" value="C:membrane"/>
    <property type="evidence" value="ECO:0007669"/>
    <property type="project" value="InterPro"/>
</dbReference>
<evidence type="ECO:0000256" key="2">
    <source>
        <dbReference type="ARBA" id="ARBA00022777"/>
    </source>
</evidence>
<dbReference type="SUPFAM" id="SSF55874">
    <property type="entry name" value="ATPase domain of HSP90 chaperone/DNA topoisomerase II/histidine kinase"/>
    <property type="match status" value="1"/>
</dbReference>
<evidence type="ECO:0000256" key="1">
    <source>
        <dbReference type="ARBA" id="ARBA00022679"/>
    </source>
</evidence>
<accession>A0A7Y9IUF2</accession>
<sequence>MVVTLNVFARGFDDLEHRRWAAADGGPSQVGALAQTSDGYLWLGTNASLYRFDGFRFTSYQPTAGAPLGIVSSLLATGGGLWIGERAGGMAFLADGVLRRYGPREGVPDGVVYGLAQGKDGAIWAAVNDGMVRHEQGAWRPVGKDWGLPGRYSRAVFVDRDGAVWAADESALFYLPPGARRFVATGVAVDWASQMVQTRDGAVWVAERYRGVLHEVRRQAAASPAASSPASSAASSAASTDSAGLRFTVRDVPVGQGVNGMLTDREGALWVSTAGQGVIRIDPDDTHRWTGTVRAEPGATPAGVATFGARDGLSADSIWPLLEDREGNVWAGTSRGLDRFRRRALMPAGFPTDALNVALAAGGDGALWAGASSRAAMRLHDGRLETLSAPAPLTSAMTDRTGGVWMGGPGGIWRSQGSHLERVAGLPSQAAPDSSVRAMARDPAGRLWVSINRAGLFVLEDGVWTRHPSPTTRPSQRMPVTASTDREGTLWFGYRDNLIVTRDAVGDRSWGAPDGLNVGHITAMAHGDGKTWIGGQYGVALFDGTRFHEVLRPANDAFDNVYALILIPGKPGEPGAGDLWIQAKAGIFHVPAADVAAALADPRTPIRYRSVDRTGGLANDPYQVLPLPTGVRAADGHLWFSTSSGVVGIDPAQRQPADTGPTAVIETLSADGVSLSTRHALDLPADTRRILVDYTALSLSSPESLQFQYRLDGYDREWQDVGSQRSAIFTGLGAGTYLFRVRAFDKDGLPSAAEATLPFTVAPVFYRQWAFLLFVGAVLSTLLWLMYRMNLRRSADQLRARLEERYAERERIARELHDTLLQGVQGLMLRFQAAADKLPADAAARVDLERALDRADQVLIEGRDRVRDLRRQPADDHDDLAAVLARLADDRVQPGQPTLHVGVEGLPVPLHPMVRDEAERVAREAVANACTHAHATRIDVVMIYTSRVFELRVDDDGRGIDPAWLTPRGRPEHWGLRGMHERAERIGASLVLRSAPATGTQIRFCVPASRAYRKDPDRRPPLPLSGVSDT</sequence>
<gene>
    <name evidence="7" type="ORF">FHW18_002541</name>
</gene>
<feature type="transmembrane region" description="Helical" evidence="5">
    <location>
        <begin position="769"/>
        <end position="787"/>
    </location>
</feature>
<dbReference type="InterPro" id="IPR015943">
    <property type="entry name" value="WD40/YVTN_repeat-like_dom_sf"/>
</dbReference>